<evidence type="ECO:0000313" key="2">
    <source>
        <dbReference type="EMBL" id="PKA55604.1"/>
    </source>
</evidence>
<dbReference type="EMBL" id="KZ451979">
    <property type="protein sequence ID" value="PKA55604.1"/>
    <property type="molecule type" value="Genomic_DNA"/>
</dbReference>
<protein>
    <submittedName>
        <fullName evidence="2">Uncharacterized protein</fullName>
    </submittedName>
</protein>
<evidence type="ECO:0000256" key="1">
    <source>
        <dbReference type="SAM" id="MobiDB-lite"/>
    </source>
</evidence>
<dbReference type="Proteomes" id="UP000236161">
    <property type="component" value="Unassembled WGS sequence"/>
</dbReference>
<name>A0A2I0AJ61_9ASPA</name>
<feature type="region of interest" description="Disordered" evidence="1">
    <location>
        <begin position="1"/>
        <end position="29"/>
    </location>
</feature>
<reference evidence="2 3" key="1">
    <citation type="journal article" date="2017" name="Nature">
        <title>The Apostasia genome and the evolution of orchids.</title>
        <authorList>
            <person name="Zhang G.Q."/>
            <person name="Liu K.W."/>
            <person name="Li Z."/>
            <person name="Lohaus R."/>
            <person name="Hsiao Y.Y."/>
            <person name="Niu S.C."/>
            <person name="Wang J.Y."/>
            <person name="Lin Y.C."/>
            <person name="Xu Q."/>
            <person name="Chen L.J."/>
            <person name="Yoshida K."/>
            <person name="Fujiwara S."/>
            <person name="Wang Z.W."/>
            <person name="Zhang Y.Q."/>
            <person name="Mitsuda N."/>
            <person name="Wang M."/>
            <person name="Liu G.H."/>
            <person name="Pecoraro L."/>
            <person name="Huang H.X."/>
            <person name="Xiao X.J."/>
            <person name="Lin M."/>
            <person name="Wu X.Y."/>
            <person name="Wu W.L."/>
            <person name="Chen Y.Y."/>
            <person name="Chang S.B."/>
            <person name="Sakamoto S."/>
            <person name="Ohme-Takagi M."/>
            <person name="Yagi M."/>
            <person name="Zeng S.J."/>
            <person name="Shen C.Y."/>
            <person name="Yeh C.M."/>
            <person name="Luo Y.B."/>
            <person name="Tsai W.C."/>
            <person name="Van de Peer Y."/>
            <person name="Liu Z.J."/>
        </authorList>
    </citation>
    <scope>NUCLEOTIDE SEQUENCE [LARGE SCALE GENOMIC DNA]</scope>
    <source>
        <strain evidence="3">cv. Shenzhen</strain>
        <tissue evidence="2">Stem</tissue>
    </source>
</reference>
<proteinExistence type="predicted"/>
<sequence length="71" mass="7722">MVARTRRTNSTARSAHAGEPSVRAPGDEISPQHLDVALDLLLLPEILASRSCRGCWRTSPSWSLASQPSRP</sequence>
<gene>
    <name evidence="2" type="ORF">AXF42_Ash006806</name>
</gene>
<dbReference type="AlphaFoldDB" id="A0A2I0AJ61"/>
<evidence type="ECO:0000313" key="3">
    <source>
        <dbReference type="Proteomes" id="UP000236161"/>
    </source>
</evidence>
<organism evidence="2 3">
    <name type="scientific">Apostasia shenzhenica</name>
    <dbReference type="NCBI Taxonomy" id="1088818"/>
    <lineage>
        <taxon>Eukaryota</taxon>
        <taxon>Viridiplantae</taxon>
        <taxon>Streptophyta</taxon>
        <taxon>Embryophyta</taxon>
        <taxon>Tracheophyta</taxon>
        <taxon>Spermatophyta</taxon>
        <taxon>Magnoliopsida</taxon>
        <taxon>Liliopsida</taxon>
        <taxon>Asparagales</taxon>
        <taxon>Orchidaceae</taxon>
        <taxon>Apostasioideae</taxon>
        <taxon>Apostasia</taxon>
    </lineage>
</organism>
<accession>A0A2I0AJ61</accession>
<feature type="compositionally biased region" description="Low complexity" evidence="1">
    <location>
        <begin position="8"/>
        <end position="17"/>
    </location>
</feature>
<keyword evidence="3" id="KW-1185">Reference proteome</keyword>